<evidence type="ECO:0000256" key="1">
    <source>
        <dbReference type="SAM" id="Coils"/>
    </source>
</evidence>
<dbReference type="AlphaFoldDB" id="A0A371FJA1"/>
<feature type="coiled-coil region" evidence="1">
    <location>
        <begin position="42"/>
        <end position="76"/>
    </location>
</feature>
<evidence type="ECO:0000313" key="3">
    <source>
        <dbReference type="Proteomes" id="UP000257109"/>
    </source>
</evidence>
<protein>
    <recommendedName>
        <fullName evidence="4">CCHC-type domain-containing protein</fullName>
    </recommendedName>
</protein>
<name>A0A371FJA1_MUCPR</name>
<gene>
    <name evidence="2" type="ORF">CR513_41367</name>
</gene>
<reference evidence="2" key="1">
    <citation type="submission" date="2018-05" db="EMBL/GenBank/DDBJ databases">
        <title>Draft genome of Mucuna pruriens seed.</title>
        <authorList>
            <person name="Nnadi N.E."/>
            <person name="Vos R."/>
            <person name="Hasami M.H."/>
            <person name="Devisetty U.K."/>
            <person name="Aguiy J.C."/>
        </authorList>
    </citation>
    <scope>NUCLEOTIDE SEQUENCE [LARGE SCALE GENOMIC DNA]</scope>
    <source>
        <strain evidence="2">JCA_2017</strain>
    </source>
</reference>
<organism evidence="2 3">
    <name type="scientific">Mucuna pruriens</name>
    <name type="common">Velvet bean</name>
    <name type="synonym">Dolichos pruriens</name>
    <dbReference type="NCBI Taxonomy" id="157652"/>
    <lineage>
        <taxon>Eukaryota</taxon>
        <taxon>Viridiplantae</taxon>
        <taxon>Streptophyta</taxon>
        <taxon>Embryophyta</taxon>
        <taxon>Tracheophyta</taxon>
        <taxon>Spermatophyta</taxon>
        <taxon>Magnoliopsida</taxon>
        <taxon>eudicotyledons</taxon>
        <taxon>Gunneridae</taxon>
        <taxon>Pentapetalae</taxon>
        <taxon>rosids</taxon>
        <taxon>fabids</taxon>
        <taxon>Fabales</taxon>
        <taxon>Fabaceae</taxon>
        <taxon>Papilionoideae</taxon>
        <taxon>50 kb inversion clade</taxon>
        <taxon>NPAAA clade</taxon>
        <taxon>indigoferoid/millettioid clade</taxon>
        <taxon>Phaseoleae</taxon>
        <taxon>Mucuna</taxon>
    </lineage>
</organism>
<comment type="caution">
    <text evidence="2">The sequence shown here is derived from an EMBL/GenBank/DDBJ whole genome shotgun (WGS) entry which is preliminary data.</text>
</comment>
<dbReference type="Proteomes" id="UP000257109">
    <property type="component" value="Unassembled WGS sequence"/>
</dbReference>
<dbReference type="EMBL" id="QJKJ01008889">
    <property type="protein sequence ID" value="RDX78362.1"/>
    <property type="molecule type" value="Genomic_DNA"/>
</dbReference>
<evidence type="ECO:0008006" key="4">
    <source>
        <dbReference type="Google" id="ProtNLM"/>
    </source>
</evidence>
<keyword evidence="1" id="KW-0175">Coiled coil</keyword>
<proteinExistence type="predicted"/>
<dbReference type="OrthoDB" id="1436973at2759"/>
<feature type="non-terminal residue" evidence="2">
    <location>
        <position position="1"/>
    </location>
</feature>
<sequence length="201" mass="23449">MAYTTSKGEKEDKEVIFNNLGHLHIAYQELLSNSSTLSIGYKDFKKKKFNVLQKENDLLKKENESLKDDKAKNTSKINTKFVNESKNLKNILKNKRHPYDKFGIGYDKKKYLKKDKSTSHCVNCGKFGYLCYDCGDCKKKRSSKPFKTNQKGPKRIWVPKNMMVFVVDLLDSKKETSIIVPVQWLLMSHDRRKVYVPRPKS</sequence>
<evidence type="ECO:0000313" key="2">
    <source>
        <dbReference type="EMBL" id="RDX78362.1"/>
    </source>
</evidence>
<keyword evidence="3" id="KW-1185">Reference proteome</keyword>
<accession>A0A371FJA1</accession>